<keyword evidence="2" id="KW-1185">Reference proteome</keyword>
<reference evidence="3" key="1">
    <citation type="submission" date="2017-02" db="UniProtKB">
        <authorList>
            <consortium name="WormBaseParasite"/>
        </authorList>
    </citation>
    <scope>IDENTIFICATION</scope>
</reference>
<accession>A0A0R3VXB5</accession>
<gene>
    <name evidence="1" type="ORF">TASK_LOCUS2060</name>
</gene>
<protein>
    <submittedName>
        <fullName evidence="1 3">Uncharacterized protein</fullName>
    </submittedName>
</protein>
<dbReference type="AlphaFoldDB" id="A0A0R3VXB5"/>
<proteinExistence type="predicted"/>
<dbReference type="WBParaSite" id="TASK_0000205901-mRNA-1">
    <property type="protein sequence ID" value="TASK_0000205901-mRNA-1"/>
    <property type="gene ID" value="TASK_0000205901"/>
</dbReference>
<sequence length="135" mass="15854">MKYLERLLHSSLTWYNQGCGLDHLSCSDDHTSCRRPRSTVSRRQDSTDQLREPILLQIFELLANLAWFSEAPSFFAKVKKYFFPHPFSFLSFSTFFSIVALEKIISRLFCIYLKQTHYCFRYDDASSSIVRAFAV</sequence>
<organism evidence="3">
    <name type="scientific">Taenia asiatica</name>
    <name type="common">Asian tapeworm</name>
    <dbReference type="NCBI Taxonomy" id="60517"/>
    <lineage>
        <taxon>Eukaryota</taxon>
        <taxon>Metazoa</taxon>
        <taxon>Spiralia</taxon>
        <taxon>Lophotrochozoa</taxon>
        <taxon>Platyhelminthes</taxon>
        <taxon>Cestoda</taxon>
        <taxon>Eucestoda</taxon>
        <taxon>Cyclophyllidea</taxon>
        <taxon>Taeniidae</taxon>
        <taxon>Taenia</taxon>
    </lineage>
</organism>
<evidence type="ECO:0000313" key="1">
    <source>
        <dbReference type="EMBL" id="VDK24238.1"/>
    </source>
</evidence>
<evidence type="ECO:0000313" key="2">
    <source>
        <dbReference type="Proteomes" id="UP000282613"/>
    </source>
</evidence>
<name>A0A0R3VXB5_TAEAS</name>
<reference evidence="1 2" key="2">
    <citation type="submission" date="2018-11" db="EMBL/GenBank/DDBJ databases">
        <authorList>
            <consortium name="Pathogen Informatics"/>
        </authorList>
    </citation>
    <scope>NUCLEOTIDE SEQUENCE [LARGE SCALE GENOMIC DNA]</scope>
</reference>
<dbReference type="Proteomes" id="UP000282613">
    <property type="component" value="Unassembled WGS sequence"/>
</dbReference>
<dbReference type="EMBL" id="UYRS01000930">
    <property type="protein sequence ID" value="VDK24238.1"/>
    <property type="molecule type" value="Genomic_DNA"/>
</dbReference>
<evidence type="ECO:0000313" key="3">
    <source>
        <dbReference type="WBParaSite" id="TASK_0000205901-mRNA-1"/>
    </source>
</evidence>